<evidence type="ECO:0000313" key="2">
    <source>
        <dbReference type="Proteomes" id="UP000298138"/>
    </source>
</evidence>
<dbReference type="PANTHER" id="PTHR10000">
    <property type="entry name" value="PHOSPHOSERINE PHOSPHATASE"/>
    <property type="match status" value="1"/>
</dbReference>
<dbReference type="Gene3D" id="3.40.50.1000">
    <property type="entry name" value="HAD superfamily/HAD-like"/>
    <property type="match status" value="1"/>
</dbReference>
<sequence length="318" mass="35570">MTISSTKAYIKPHRPLPSPTSIQLIVSDVDGTLLDSHHTLPPTNPTYQVLSRIRTEFPTLPIIISTGKQHPSTAELRRDLNLESFPSIHLNGNVTYAPNGGGVVRESRLTAATVRGVFKELRKDVTEDKEQEKALFAYDYDVVWQILGTEDDGWARVLRGYGEDVRVLEKEEEREAFVRGVESGERRIFKLAVCEEEAPLAVTRKRLETLFPESFAIVQALTFCIEMIPVGHNKGTALADLLKDYYKGEIKPENVIAFGDGENDVSMFKVAGMSLAMGNAMSRELMEEAVWVSDETNDDGAVGRFLGRVFWGHEKLEN</sequence>
<dbReference type="Gene3D" id="3.30.1240.10">
    <property type="match status" value="1"/>
</dbReference>
<dbReference type="NCBIfam" id="TIGR01484">
    <property type="entry name" value="HAD-SF-IIB"/>
    <property type="match status" value="1"/>
</dbReference>
<dbReference type="InterPro" id="IPR023214">
    <property type="entry name" value="HAD_sf"/>
</dbReference>
<accession>A0A4S2MZV8</accession>
<organism evidence="1 2">
    <name type="scientific">Ascodesmis nigricans</name>
    <dbReference type="NCBI Taxonomy" id="341454"/>
    <lineage>
        <taxon>Eukaryota</taxon>
        <taxon>Fungi</taxon>
        <taxon>Dikarya</taxon>
        <taxon>Ascomycota</taxon>
        <taxon>Pezizomycotina</taxon>
        <taxon>Pezizomycetes</taxon>
        <taxon>Pezizales</taxon>
        <taxon>Ascodesmidaceae</taxon>
        <taxon>Ascodesmis</taxon>
    </lineage>
</organism>
<dbReference type="OrthoDB" id="27226at2759"/>
<reference evidence="1 2" key="1">
    <citation type="submission" date="2019-04" db="EMBL/GenBank/DDBJ databases">
        <title>Comparative genomics and transcriptomics to analyze fruiting body development in filamentous ascomycetes.</title>
        <authorList>
            <consortium name="DOE Joint Genome Institute"/>
            <person name="Lutkenhaus R."/>
            <person name="Traeger S."/>
            <person name="Breuer J."/>
            <person name="Kuo A."/>
            <person name="Lipzen A."/>
            <person name="Pangilinan J."/>
            <person name="Dilworth D."/>
            <person name="Sandor L."/>
            <person name="Poggeler S."/>
            <person name="Barry K."/>
            <person name="Grigoriev I.V."/>
            <person name="Nowrousian M."/>
        </authorList>
    </citation>
    <scope>NUCLEOTIDE SEQUENCE [LARGE SCALE GENOMIC DNA]</scope>
    <source>
        <strain evidence="1 2">CBS 389.68</strain>
    </source>
</reference>
<dbReference type="GO" id="GO:0005829">
    <property type="term" value="C:cytosol"/>
    <property type="evidence" value="ECO:0007669"/>
    <property type="project" value="TreeGrafter"/>
</dbReference>
<dbReference type="InParanoid" id="A0A4S2MZV8"/>
<dbReference type="PANTHER" id="PTHR10000:SF8">
    <property type="entry name" value="HAD SUPERFAMILY HYDROLASE-LIKE, TYPE 3"/>
    <property type="match status" value="1"/>
</dbReference>
<dbReference type="AlphaFoldDB" id="A0A4S2MZV8"/>
<dbReference type="GO" id="GO:0016791">
    <property type="term" value="F:phosphatase activity"/>
    <property type="evidence" value="ECO:0007669"/>
    <property type="project" value="TreeGrafter"/>
</dbReference>
<dbReference type="SUPFAM" id="SSF56784">
    <property type="entry name" value="HAD-like"/>
    <property type="match status" value="1"/>
</dbReference>
<dbReference type="InterPro" id="IPR036412">
    <property type="entry name" value="HAD-like_sf"/>
</dbReference>
<dbReference type="Pfam" id="PF08282">
    <property type="entry name" value="Hydrolase_3"/>
    <property type="match status" value="1"/>
</dbReference>
<dbReference type="InterPro" id="IPR006379">
    <property type="entry name" value="HAD-SF_hydro_IIB"/>
</dbReference>
<dbReference type="EMBL" id="ML220116">
    <property type="protein sequence ID" value="TGZ82124.1"/>
    <property type="molecule type" value="Genomic_DNA"/>
</dbReference>
<protein>
    <submittedName>
        <fullName evidence="1">HAD-like protein</fullName>
    </submittedName>
</protein>
<name>A0A4S2MZV8_9PEZI</name>
<proteinExistence type="predicted"/>
<dbReference type="Proteomes" id="UP000298138">
    <property type="component" value="Unassembled WGS sequence"/>
</dbReference>
<evidence type="ECO:0000313" key="1">
    <source>
        <dbReference type="EMBL" id="TGZ82124.1"/>
    </source>
</evidence>
<dbReference type="PROSITE" id="PS01229">
    <property type="entry name" value="COF_2"/>
    <property type="match status" value="1"/>
</dbReference>
<dbReference type="GO" id="GO:0000287">
    <property type="term" value="F:magnesium ion binding"/>
    <property type="evidence" value="ECO:0007669"/>
    <property type="project" value="TreeGrafter"/>
</dbReference>
<dbReference type="STRING" id="341454.A0A4S2MZV8"/>
<keyword evidence="2" id="KW-1185">Reference proteome</keyword>
<gene>
    <name evidence="1" type="ORF">EX30DRAFT_340019</name>
</gene>